<keyword evidence="5 6" id="KW-0472">Membrane</keyword>
<feature type="transmembrane region" description="Helical" evidence="6">
    <location>
        <begin position="233"/>
        <end position="262"/>
    </location>
</feature>
<dbReference type="Pfam" id="PF03631">
    <property type="entry name" value="Virul_fac_BrkB"/>
    <property type="match status" value="1"/>
</dbReference>
<dbReference type="EMBL" id="MLJW01000062">
    <property type="protein sequence ID" value="OIR03887.1"/>
    <property type="molecule type" value="Genomic_DNA"/>
</dbReference>
<evidence type="ECO:0000256" key="5">
    <source>
        <dbReference type="ARBA" id="ARBA00023136"/>
    </source>
</evidence>
<feature type="transmembrane region" description="Helical" evidence="6">
    <location>
        <begin position="33"/>
        <end position="52"/>
    </location>
</feature>
<dbReference type="PANTHER" id="PTHR30213">
    <property type="entry name" value="INNER MEMBRANE PROTEIN YHJD"/>
    <property type="match status" value="1"/>
</dbReference>
<name>A0A1J5S6F9_9ZZZZ</name>
<feature type="transmembrane region" description="Helical" evidence="6">
    <location>
        <begin position="88"/>
        <end position="110"/>
    </location>
</feature>
<dbReference type="GO" id="GO:0005886">
    <property type="term" value="C:plasma membrane"/>
    <property type="evidence" value="ECO:0007669"/>
    <property type="project" value="UniProtKB-SubCell"/>
</dbReference>
<organism evidence="7">
    <name type="scientific">mine drainage metagenome</name>
    <dbReference type="NCBI Taxonomy" id="410659"/>
    <lineage>
        <taxon>unclassified sequences</taxon>
        <taxon>metagenomes</taxon>
        <taxon>ecological metagenomes</taxon>
    </lineage>
</organism>
<evidence type="ECO:0000313" key="7">
    <source>
        <dbReference type="EMBL" id="OIR03887.1"/>
    </source>
</evidence>
<dbReference type="NCBIfam" id="TIGR00765">
    <property type="entry name" value="yihY_not_rbn"/>
    <property type="match status" value="1"/>
</dbReference>
<accession>A0A1J5S6F9</accession>
<feature type="transmembrane region" description="Helical" evidence="6">
    <location>
        <begin position="131"/>
        <end position="159"/>
    </location>
</feature>
<gene>
    <name evidence="7" type="ORF">GALL_140680</name>
</gene>
<keyword evidence="2" id="KW-1003">Cell membrane</keyword>
<dbReference type="AlphaFoldDB" id="A0A1J5S6F9"/>
<feature type="transmembrane region" description="Helical" evidence="6">
    <location>
        <begin position="171"/>
        <end position="191"/>
    </location>
</feature>
<evidence type="ECO:0000256" key="2">
    <source>
        <dbReference type="ARBA" id="ARBA00022475"/>
    </source>
</evidence>
<proteinExistence type="predicted"/>
<evidence type="ECO:0000256" key="6">
    <source>
        <dbReference type="SAM" id="Phobius"/>
    </source>
</evidence>
<evidence type="ECO:0000256" key="1">
    <source>
        <dbReference type="ARBA" id="ARBA00004651"/>
    </source>
</evidence>
<dbReference type="PANTHER" id="PTHR30213:SF0">
    <property type="entry name" value="UPF0761 MEMBRANE PROTEIN YIHY"/>
    <property type="match status" value="1"/>
</dbReference>
<comment type="subcellular location">
    <subcellularLocation>
        <location evidence="1">Cell membrane</location>
        <topology evidence="1">Multi-pass membrane protein</topology>
    </subcellularLocation>
</comment>
<dbReference type="InterPro" id="IPR017039">
    <property type="entry name" value="Virul_fac_BrkB"/>
</dbReference>
<comment type="caution">
    <text evidence="7">The sequence shown here is derived from an EMBL/GenBank/DDBJ whole genome shotgun (WGS) entry which is preliminary data.</text>
</comment>
<keyword evidence="4 6" id="KW-1133">Transmembrane helix</keyword>
<dbReference type="PIRSF" id="PIRSF035875">
    <property type="entry name" value="RNase_BN"/>
    <property type="match status" value="1"/>
</dbReference>
<keyword evidence="3 6" id="KW-0812">Transmembrane</keyword>
<reference evidence="7" key="1">
    <citation type="submission" date="2016-10" db="EMBL/GenBank/DDBJ databases">
        <title>Sequence of Gallionella enrichment culture.</title>
        <authorList>
            <person name="Poehlein A."/>
            <person name="Muehling M."/>
            <person name="Daniel R."/>
        </authorList>
    </citation>
    <scope>NUCLEOTIDE SEQUENCE</scope>
</reference>
<sequence length="272" mass="29410">MLSAPFRVVFRVARRFASERCAQTAASLSFSTLLGLVPLVAVGLALISRLPFAEGMGAALEKFLLANLLPARAGSIIARYALQFAHKAAHLTLIGGLALATTALMQMLTIEHAFNAIWRVRAGRPLLRRVVMHLLAMLLGPLLFGGSLAAIAYLVSVAFGLVAEPKWLDTLFFRMLPFAIMAGLFSLLYYVVPNRAVRRGHALAGGIFASLGFSLMQRLFGGFVIHFPAYTVVYGAFAAVPIFLLWLYLSWSVVLIGALLVAELPAAGRPLR</sequence>
<feature type="transmembrane region" description="Helical" evidence="6">
    <location>
        <begin position="203"/>
        <end position="227"/>
    </location>
</feature>
<evidence type="ECO:0000256" key="4">
    <source>
        <dbReference type="ARBA" id="ARBA00022989"/>
    </source>
</evidence>
<evidence type="ECO:0000256" key="3">
    <source>
        <dbReference type="ARBA" id="ARBA00022692"/>
    </source>
</evidence>
<protein>
    <submittedName>
        <fullName evidence="7">Uncharacterized protein</fullName>
    </submittedName>
</protein>